<accession>A0A2U2J8R2</accession>
<dbReference type="RefSeq" id="WP_109405573.1">
    <property type="nucleotide sequence ID" value="NZ_QFFG01000005.1"/>
</dbReference>
<keyword evidence="1" id="KW-1133">Transmembrane helix</keyword>
<dbReference type="Gene3D" id="3.40.50.1820">
    <property type="entry name" value="alpha/beta hydrolase"/>
    <property type="match status" value="1"/>
</dbReference>
<dbReference type="OrthoDB" id="9777090at2"/>
<dbReference type="EMBL" id="QFFG01000005">
    <property type="protein sequence ID" value="PWG04733.1"/>
    <property type="molecule type" value="Genomic_DNA"/>
</dbReference>
<feature type="domain" description="Serine aminopeptidase S33" evidence="2">
    <location>
        <begin position="70"/>
        <end position="182"/>
    </location>
</feature>
<evidence type="ECO:0000256" key="1">
    <source>
        <dbReference type="SAM" id="Phobius"/>
    </source>
</evidence>
<name>A0A2U2J8R2_9FLAO</name>
<dbReference type="GO" id="GO:0016787">
    <property type="term" value="F:hydrolase activity"/>
    <property type="evidence" value="ECO:0007669"/>
    <property type="project" value="UniProtKB-KW"/>
</dbReference>
<comment type="caution">
    <text evidence="3">The sequence shown here is derived from an EMBL/GenBank/DDBJ whole genome shotgun (WGS) entry which is preliminary data.</text>
</comment>
<dbReference type="Proteomes" id="UP000245670">
    <property type="component" value="Unassembled WGS sequence"/>
</dbReference>
<dbReference type="PANTHER" id="PTHR12277">
    <property type="entry name" value="ALPHA/BETA HYDROLASE DOMAIN-CONTAINING PROTEIN"/>
    <property type="match status" value="1"/>
</dbReference>
<evidence type="ECO:0000313" key="3">
    <source>
        <dbReference type="EMBL" id="PWG04733.1"/>
    </source>
</evidence>
<keyword evidence="3" id="KW-0378">Hydrolase</keyword>
<proteinExistence type="predicted"/>
<dbReference type="SUPFAM" id="SSF53474">
    <property type="entry name" value="alpha/beta-Hydrolases"/>
    <property type="match status" value="1"/>
</dbReference>
<organism evidence="3 4">
    <name type="scientific">Polaribacter aquimarinus</name>
    <dbReference type="NCBI Taxonomy" id="2100726"/>
    <lineage>
        <taxon>Bacteria</taxon>
        <taxon>Pseudomonadati</taxon>
        <taxon>Bacteroidota</taxon>
        <taxon>Flavobacteriia</taxon>
        <taxon>Flavobacteriales</taxon>
        <taxon>Flavobacteriaceae</taxon>
    </lineage>
</organism>
<protein>
    <submittedName>
        <fullName evidence="3">Alpha/beta hydrolase</fullName>
    </submittedName>
</protein>
<evidence type="ECO:0000259" key="2">
    <source>
        <dbReference type="Pfam" id="PF12146"/>
    </source>
</evidence>
<dbReference type="InterPro" id="IPR029058">
    <property type="entry name" value="AB_hydrolase_fold"/>
</dbReference>
<dbReference type="Pfam" id="PF12146">
    <property type="entry name" value="Hydrolase_4"/>
    <property type="match status" value="1"/>
</dbReference>
<sequence>MNWTNYLIIFICVVATVSLFLYFFQERFLFHPEKLPKDFQFQYENQEVKEYNLEIKDGVIINGLHFKAKNSKGLVYYLKGNTKSIKGWGKFAVDFTLHNYDVIMIDYRGFGKSTGKMSQESMKQDALYVYDKLKEVVKEENIIVYGRSLGTGLATKVASMNNPKMLVLACPYFSMKKNAKRYLPFIPLGLVMRYSMPTYKWIKYVKCPIKIIHGTNDKVIKFASSLRLSKMKPDQTKLFPIIGGGHKDLHNFESYHKTLREILTSTEEHQIDREKTSIDFIRTKKGKKK</sequence>
<keyword evidence="1" id="KW-0812">Transmembrane</keyword>
<keyword evidence="1" id="KW-0472">Membrane</keyword>
<keyword evidence="4" id="KW-1185">Reference proteome</keyword>
<evidence type="ECO:0000313" key="4">
    <source>
        <dbReference type="Proteomes" id="UP000245670"/>
    </source>
</evidence>
<dbReference type="InterPro" id="IPR022742">
    <property type="entry name" value="Hydrolase_4"/>
</dbReference>
<dbReference type="PANTHER" id="PTHR12277:SF81">
    <property type="entry name" value="PROTEIN ABHD13"/>
    <property type="match status" value="1"/>
</dbReference>
<feature type="transmembrane region" description="Helical" evidence="1">
    <location>
        <begin position="6"/>
        <end position="24"/>
    </location>
</feature>
<dbReference type="AlphaFoldDB" id="A0A2U2J8R2"/>
<reference evidence="3 4" key="1">
    <citation type="submission" date="2018-05" db="EMBL/GenBank/DDBJ databases">
        <title>Polaribacter aquimarinus sp. nov., isolated from sediment in a sediment of sea.</title>
        <authorList>
            <person name="Lu D."/>
        </authorList>
    </citation>
    <scope>NUCLEOTIDE SEQUENCE [LARGE SCALE GENOMIC DNA]</scope>
    <source>
        <strain evidence="3 4">ZY113</strain>
    </source>
</reference>
<gene>
    <name evidence="3" type="ORF">DIS07_12405</name>
</gene>